<dbReference type="GO" id="GO:0006487">
    <property type="term" value="P:protein N-linked glycosylation"/>
    <property type="evidence" value="ECO:0007669"/>
    <property type="project" value="TreeGrafter"/>
</dbReference>
<keyword evidence="2" id="KW-0808">Transferase</keyword>
<evidence type="ECO:0000313" key="2">
    <source>
        <dbReference type="EMBL" id="TES85826.1"/>
    </source>
</evidence>
<dbReference type="PANTHER" id="PTHR10859:SF91">
    <property type="entry name" value="DOLICHYL-PHOSPHATE BETA-GLUCOSYLTRANSFERASE"/>
    <property type="match status" value="1"/>
</dbReference>
<dbReference type="AlphaFoldDB" id="A0A523QJG8"/>
<dbReference type="InterPro" id="IPR029044">
    <property type="entry name" value="Nucleotide-diphossugar_trans"/>
</dbReference>
<organism evidence="2 3">
    <name type="scientific">Aerophobetes bacterium</name>
    <dbReference type="NCBI Taxonomy" id="2030807"/>
    <lineage>
        <taxon>Bacteria</taxon>
        <taxon>Candidatus Aerophobota</taxon>
    </lineage>
</organism>
<comment type="caution">
    <text evidence="2">The sequence shown here is derived from an EMBL/GenBank/DDBJ whole genome shotgun (WGS) entry which is preliminary data.</text>
</comment>
<sequence>HQLVNALSQLNVPYEILLCENGSADRTPVIAQRLSEDYQQVRVESLGQTNYGKALKLGISRSVGKYIVVFNVDLWDVKFAEACLADLGGYDILVGSKAILGAQDKRALVRRLITRSFNVLLKIIFGFQGTETHGIKAFNRRKITKLLPQCKTEGEMFDTEIILRAGRRGLSILEVPVVVEEKRPSRSPLLPRISRSIRDLVILGAALGTRDHK</sequence>
<reference evidence="2 3" key="1">
    <citation type="submission" date="2019-03" db="EMBL/GenBank/DDBJ databases">
        <title>Metabolic potential of uncultured bacteria and archaea associated with petroleum seepage in deep-sea sediments.</title>
        <authorList>
            <person name="Dong X."/>
            <person name="Hubert C."/>
        </authorList>
    </citation>
    <scope>NUCLEOTIDE SEQUENCE [LARGE SCALE GENOMIC DNA]</scope>
    <source>
        <strain evidence="2">E44_bin92</strain>
    </source>
</reference>
<dbReference type="GO" id="GO:0016740">
    <property type="term" value="F:transferase activity"/>
    <property type="evidence" value="ECO:0007669"/>
    <property type="project" value="UniProtKB-KW"/>
</dbReference>
<protein>
    <submittedName>
        <fullName evidence="2">Glycosyltransferase</fullName>
    </submittedName>
</protein>
<name>A0A523QJG8_UNCAE</name>
<feature type="non-terminal residue" evidence="2">
    <location>
        <position position="1"/>
    </location>
</feature>
<gene>
    <name evidence="2" type="ORF">E3J95_03550</name>
</gene>
<dbReference type="InterPro" id="IPR001173">
    <property type="entry name" value="Glyco_trans_2-like"/>
</dbReference>
<evidence type="ECO:0000313" key="3">
    <source>
        <dbReference type="Proteomes" id="UP000320781"/>
    </source>
</evidence>
<proteinExistence type="predicted"/>
<dbReference type="EMBL" id="SOKU01000166">
    <property type="protein sequence ID" value="TES85826.1"/>
    <property type="molecule type" value="Genomic_DNA"/>
</dbReference>
<dbReference type="SUPFAM" id="SSF53448">
    <property type="entry name" value="Nucleotide-diphospho-sugar transferases"/>
    <property type="match status" value="1"/>
</dbReference>
<dbReference type="Gene3D" id="3.90.550.10">
    <property type="entry name" value="Spore Coat Polysaccharide Biosynthesis Protein SpsA, Chain A"/>
    <property type="match status" value="1"/>
</dbReference>
<feature type="domain" description="Glycosyltransferase 2-like" evidence="1">
    <location>
        <begin position="6"/>
        <end position="76"/>
    </location>
</feature>
<dbReference type="Proteomes" id="UP000320781">
    <property type="component" value="Unassembled WGS sequence"/>
</dbReference>
<evidence type="ECO:0000259" key="1">
    <source>
        <dbReference type="Pfam" id="PF00535"/>
    </source>
</evidence>
<accession>A0A523QJG8</accession>
<dbReference type="Pfam" id="PF00535">
    <property type="entry name" value="Glycos_transf_2"/>
    <property type="match status" value="1"/>
</dbReference>
<dbReference type="PANTHER" id="PTHR10859">
    <property type="entry name" value="GLYCOSYL TRANSFERASE"/>
    <property type="match status" value="1"/>
</dbReference>